<keyword evidence="2" id="KW-1185">Reference proteome</keyword>
<protein>
    <submittedName>
        <fullName evidence="1">Uncharacterized protein</fullName>
    </submittedName>
</protein>
<gene>
    <name evidence="1" type="ORF">H4R21_001951</name>
</gene>
<evidence type="ECO:0000313" key="1">
    <source>
        <dbReference type="EMBL" id="KAJ2803661.1"/>
    </source>
</evidence>
<sequence>MVHTDALSSDFLGLPLPESIFCERPNFVPGLAAPDLCSQQGSMADLSQFLAGSQQPQLSLAQLSSMLGAAAPPGTADLLGAGSSGYLEQALADFQFGLGGAGVPRNADADPSLPELVDIPADNEFSVFLDSFASGNPGTDADSYSSIGADDMFDVAPALVTAPGRGARMLGGRVGGGGGGFDVGHGSSSTITIMNDSGQDSGVGTSARWVGPRPAPARPPPGPPGIARGRGGKTKRTTSGLLRAGPSARSTAAAKPAPIVLSLPSNPPSATGVGDLDIAQLIGSASQPLLLDWPVDGDSLERELEGLIDFDA</sequence>
<accession>A0ACC1LAJ6</accession>
<dbReference type="EMBL" id="JANBUN010000451">
    <property type="protein sequence ID" value="KAJ2803661.1"/>
    <property type="molecule type" value="Genomic_DNA"/>
</dbReference>
<evidence type="ECO:0000313" key="2">
    <source>
        <dbReference type="Proteomes" id="UP001140087"/>
    </source>
</evidence>
<comment type="caution">
    <text evidence="1">The sequence shown here is derived from an EMBL/GenBank/DDBJ whole genome shotgun (WGS) entry which is preliminary data.</text>
</comment>
<name>A0ACC1LAJ6_9FUNG</name>
<dbReference type="Proteomes" id="UP001140087">
    <property type="component" value="Unassembled WGS sequence"/>
</dbReference>
<proteinExistence type="predicted"/>
<organism evidence="1 2">
    <name type="scientific">Coemansia helicoidea</name>
    <dbReference type="NCBI Taxonomy" id="1286919"/>
    <lineage>
        <taxon>Eukaryota</taxon>
        <taxon>Fungi</taxon>
        <taxon>Fungi incertae sedis</taxon>
        <taxon>Zoopagomycota</taxon>
        <taxon>Kickxellomycotina</taxon>
        <taxon>Kickxellomycetes</taxon>
        <taxon>Kickxellales</taxon>
        <taxon>Kickxellaceae</taxon>
        <taxon>Coemansia</taxon>
    </lineage>
</organism>
<reference evidence="1" key="1">
    <citation type="submission" date="2022-07" db="EMBL/GenBank/DDBJ databases">
        <title>Phylogenomic reconstructions and comparative analyses of Kickxellomycotina fungi.</title>
        <authorList>
            <person name="Reynolds N.K."/>
            <person name="Stajich J.E."/>
            <person name="Barry K."/>
            <person name="Grigoriev I.V."/>
            <person name="Crous P."/>
            <person name="Smith M.E."/>
        </authorList>
    </citation>
    <scope>NUCLEOTIDE SEQUENCE</scope>
    <source>
        <strain evidence="1">BCRC 34780</strain>
    </source>
</reference>